<protein>
    <submittedName>
        <fullName evidence="1">Uncharacterized protein</fullName>
    </submittedName>
</protein>
<accession>A0A8H6W1M9</accession>
<gene>
    <name evidence="1" type="ORF">HMN09_00974100</name>
</gene>
<dbReference type="Proteomes" id="UP000613580">
    <property type="component" value="Unassembled WGS sequence"/>
</dbReference>
<evidence type="ECO:0000313" key="2">
    <source>
        <dbReference type="Proteomes" id="UP000613580"/>
    </source>
</evidence>
<organism evidence="1 2">
    <name type="scientific">Mycena chlorophos</name>
    <name type="common">Agaric fungus</name>
    <name type="synonym">Agaricus chlorophos</name>
    <dbReference type="NCBI Taxonomy" id="658473"/>
    <lineage>
        <taxon>Eukaryota</taxon>
        <taxon>Fungi</taxon>
        <taxon>Dikarya</taxon>
        <taxon>Basidiomycota</taxon>
        <taxon>Agaricomycotina</taxon>
        <taxon>Agaricomycetes</taxon>
        <taxon>Agaricomycetidae</taxon>
        <taxon>Agaricales</taxon>
        <taxon>Marasmiineae</taxon>
        <taxon>Mycenaceae</taxon>
        <taxon>Mycena</taxon>
    </lineage>
</organism>
<keyword evidence="2" id="KW-1185">Reference proteome</keyword>
<comment type="caution">
    <text evidence="1">The sequence shown here is derived from an EMBL/GenBank/DDBJ whole genome shotgun (WGS) entry which is preliminary data.</text>
</comment>
<dbReference type="AlphaFoldDB" id="A0A8H6W1M9"/>
<evidence type="ECO:0000313" key="1">
    <source>
        <dbReference type="EMBL" id="KAF7299686.1"/>
    </source>
</evidence>
<reference evidence="1" key="1">
    <citation type="submission" date="2020-05" db="EMBL/GenBank/DDBJ databases">
        <title>Mycena genomes resolve the evolution of fungal bioluminescence.</title>
        <authorList>
            <person name="Tsai I.J."/>
        </authorList>
    </citation>
    <scope>NUCLEOTIDE SEQUENCE</scope>
    <source>
        <strain evidence="1">110903Hualien_Pintung</strain>
    </source>
</reference>
<dbReference type="EMBL" id="JACAZE010000014">
    <property type="protein sequence ID" value="KAF7299686.1"/>
    <property type="molecule type" value="Genomic_DNA"/>
</dbReference>
<name>A0A8H6W1M9_MYCCL</name>
<sequence length="105" mass="12285">MWSTEFYTKWKRIFRPFRSSKSPAFQLVHGGDIFQALPLGFIEALQEPEFRAWIQDSQFVKAASRLRDEGADFPDGIRLQQVRRDLQSTNGRHQEPLKDIVVDMC</sequence>
<proteinExistence type="predicted"/>